<protein>
    <submittedName>
        <fullName evidence="3">Class I adenylate-forming enzyme family protein</fullName>
    </submittedName>
</protein>
<feature type="domain" description="AMP-dependent synthetase/ligase" evidence="1">
    <location>
        <begin position="17"/>
        <end position="363"/>
    </location>
</feature>
<reference evidence="3 4" key="1">
    <citation type="submission" date="2024-03" db="EMBL/GenBank/DDBJ databases">
        <title>The complete genome of Streptomyces sirii sp.nov.</title>
        <authorList>
            <person name="Zakalyukina Y.V."/>
            <person name="Belik A.R."/>
            <person name="Biryukov M.V."/>
            <person name="Baturina O.A."/>
            <person name="Kabilov M.R."/>
        </authorList>
    </citation>
    <scope>NUCLEOTIDE SEQUENCE [LARGE SCALE GENOMIC DNA]</scope>
    <source>
        <strain evidence="3 4">BP-8</strain>
    </source>
</reference>
<evidence type="ECO:0000313" key="3">
    <source>
        <dbReference type="EMBL" id="WXK80394.1"/>
    </source>
</evidence>
<dbReference type="InterPro" id="IPR000873">
    <property type="entry name" value="AMP-dep_synth/lig_dom"/>
</dbReference>
<dbReference type="Gene3D" id="3.30.300.30">
    <property type="match status" value="1"/>
</dbReference>
<dbReference type="RefSeq" id="WP_407288454.1">
    <property type="nucleotide sequence ID" value="NZ_CP147982.1"/>
</dbReference>
<proteinExistence type="predicted"/>
<dbReference type="InterPro" id="IPR042099">
    <property type="entry name" value="ANL_N_sf"/>
</dbReference>
<dbReference type="InterPro" id="IPR050237">
    <property type="entry name" value="ATP-dep_AMP-bd_enzyme"/>
</dbReference>
<organism evidence="3 4">
    <name type="scientific">Streptomyces sirii</name>
    <dbReference type="NCBI Taxonomy" id="3127701"/>
    <lineage>
        <taxon>Bacteria</taxon>
        <taxon>Bacillati</taxon>
        <taxon>Actinomycetota</taxon>
        <taxon>Actinomycetes</taxon>
        <taxon>Kitasatosporales</taxon>
        <taxon>Streptomycetaceae</taxon>
        <taxon>Streptomyces</taxon>
    </lineage>
</organism>
<name>A0ABZ2QYP2_9ACTN</name>
<evidence type="ECO:0000259" key="1">
    <source>
        <dbReference type="Pfam" id="PF00501"/>
    </source>
</evidence>
<dbReference type="PANTHER" id="PTHR43767">
    <property type="entry name" value="LONG-CHAIN-FATTY-ACID--COA LIGASE"/>
    <property type="match status" value="1"/>
</dbReference>
<evidence type="ECO:0000313" key="4">
    <source>
        <dbReference type="Proteomes" id="UP001626628"/>
    </source>
</evidence>
<dbReference type="InterPro" id="IPR020845">
    <property type="entry name" value="AMP-binding_CS"/>
</dbReference>
<keyword evidence="4" id="KW-1185">Reference proteome</keyword>
<feature type="domain" description="AMP-binding enzyme C-terminal" evidence="2">
    <location>
        <begin position="418"/>
        <end position="486"/>
    </location>
</feature>
<sequence>MTPAPTPAPVHLHDILDAAARSHPDAPAVVWQETTLTYRELAAASASAASVLRAHGVRRGSRVLVSAADGHAVAAAVYAASRLGAVFSVLHEDVRGAPLIHVLDDAEAALLVTDDEAAEQTAYERGVLCLRAAELRSADTPDGIPDPGTLTTDPACLIYTSGTTSLPKAVVSTHQQMLFAMRAIQAELQLRSDDIVYCPLPLSFDYGLYQLFLATLSGAALRLATTAEAGPPLLRGLQRSGATVLAGVPSVSGTLAWLAKRAPGTPLPRLRLLTNTGADLPARTMADLREHLPALRIQVMYGLTECKRAAIMEPDGDLKRPGSCGRALRGTEIVILDDQGAELPPGDIGQIAVRGPHVMAGYWRRPELTAERFWRREGLFPELRTGDYGHLDADGYLYFSGRRDDLYKERGFRVSCTEVEAAALRIPEVTAAAVVPPEDGHPSVLAAVTDLTKEEVLERMREQIEPFKVPRRCVLLPRLPLNGNGKVDRARLKALAER</sequence>
<dbReference type="Gene3D" id="3.40.50.12780">
    <property type="entry name" value="N-terminal domain of ligase-like"/>
    <property type="match status" value="1"/>
</dbReference>
<dbReference type="Pfam" id="PF00501">
    <property type="entry name" value="AMP-binding"/>
    <property type="match status" value="1"/>
</dbReference>
<dbReference type="PROSITE" id="PS00455">
    <property type="entry name" value="AMP_BINDING"/>
    <property type="match status" value="1"/>
</dbReference>
<accession>A0ABZ2QYP2</accession>
<dbReference type="Pfam" id="PF13193">
    <property type="entry name" value="AMP-binding_C"/>
    <property type="match status" value="1"/>
</dbReference>
<dbReference type="Proteomes" id="UP001626628">
    <property type="component" value="Chromosome"/>
</dbReference>
<dbReference type="PANTHER" id="PTHR43767:SF1">
    <property type="entry name" value="NONRIBOSOMAL PEPTIDE SYNTHASE PES1 (EUROFUNG)-RELATED"/>
    <property type="match status" value="1"/>
</dbReference>
<evidence type="ECO:0000259" key="2">
    <source>
        <dbReference type="Pfam" id="PF13193"/>
    </source>
</evidence>
<dbReference type="InterPro" id="IPR045851">
    <property type="entry name" value="AMP-bd_C_sf"/>
</dbReference>
<gene>
    <name evidence="3" type="ORF">WAB15_32720</name>
</gene>
<dbReference type="SUPFAM" id="SSF56801">
    <property type="entry name" value="Acetyl-CoA synthetase-like"/>
    <property type="match status" value="1"/>
</dbReference>
<dbReference type="EMBL" id="CP147982">
    <property type="protein sequence ID" value="WXK80394.1"/>
    <property type="molecule type" value="Genomic_DNA"/>
</dbReference>
<dbReference type="InterPro" id="IPR025110">
    <property type="entry name" value="AMP-bd_C"/>
</dbReference>